<accession>A0A4Q6XXM9</accession>
<keyword evidence="1" id="KW-0812">Transmembrane</keyword>
<dbReference type="EMBL" id="SGIT01000001">
    <property type="protein sequence ID" value="RZF61749.1"/>
    <property type="molecule type" value="Genomic_DNA"/>
</dbReference>
<organism evidence="2 3">
    <name type="scientific">Sphingobacterium corticibacterium</name>
    <dbReference type="NCBI Taxonomy" id="2484746"/>
    <lineage>
        <taxon>Bacteria</taxon>
        <taxon>Pseudomonadati</taxon>
        <taxon>Bacteroidota</taxon>
        <taxon>Sphingobacteriia</taxon>
        <taxon>Sphingobacteriales</taxon>
        <taxon>Sphingobacteriaceae</taxon>
        <taxon>Sphingobacterium</taxon>
    </lineage>
</organism>
<gene>
    <name evidence="2" type="ORF">EWE74_02610</name>
</gene>
<evidence type="ECO:0000313" key="3">
    <source>
        <dbReference type="Proteomes" id="UP000292855"/>
    </source>
</evidence>
<proteinExistence type="predicted"/>
<protein>
    <submittedName>
        <fullName evidence="2">Uncharacterized protein</fullName>
    </submittedName>
</protein>
<feature type="transmembrane region" description="Helical" evidence="1">
    <location>
        <begin position="21"/>
        <end position="40"/>
    </location>
</feature>
<keyword evidence="1" id="KW-0472">Membrane</keyword>
<comment type="caution">
    <text evidence="2">The sequence shown here is derived from an EMBL/GenBank/DDBJ whole genome shotgun (WGS) entry which is preliminary data.</text>
</comment>
<evidence type="ECO:0000313" key="2">
    <source>
        <dbReference type="EMBL" id="RZF61749.1"/>
    </source>
</evidence>
<reference evidence="2 3" key="1">
    <citation type="submission" date="2019-02" db="EMBL/GenBank/DDBJ databases">
        <authorList>
            <person name="Li Y."/>
        </authorList>
    </citation>
    <scope>NUCLEOTIDE SEQUENCE [LARGE SCALE GENOMIC DNA]</scope>
    <source>
        <strain evidence="2 3">30C10-4-7</strain>
    </source>
</reference>
<dbReference type="AlphaFoldDB" id="A0A4Q6XXM9"/>
<name>A0A4Q6XXM9_9SPHI</name>
<dbReference type="OrthoDB" id="679091at2"/>
<sequence length="80" mass="8158">MNVLERAQAPTPKFFKVLRSIGLIVAAVGGAIVTVPVALPVAVVTIGGYLTVAGGVLSAISQITVDDKDKPEGSKEAPDE</sequence>
<evidence type="ECO:0000256" key="1">
    <source>
        <dbReference type="SAM" id="Phobius"/>
    </source>
</evidence>
<keyword evidence="1" id="KW-1133">Transmembrane helix</keyword>
<dbReference type="Proteomes" id="UP000292855">
    <property type="component" value="Unassembled WGS sequence"/>
</dbReference>
<keyword evidence="3" id="KW-1185">Reference proteome</keyword>